<evidence type="ECO:0000313" key="5">
    <source>
        <dbReference type="EMBL" id="KAK1768108.1"/>
    </source>
</evidence>
<sequence length="250" mass="28483">MSQNIYDQQDFFEKYSELPRSVKGLDGAPEWPHLQSFLPDLTGLRVLDLGCGFGWFVRWAKEHGAETVHGVDISQNMLDRARGMTEDGKHDGITYQRADLDELRLPEGDRGSYDVVFSSLAFHYLEHLPELVGKVHGALKPKGRLVFSVEHPIFTAPSTQGMQVNPETGRKYWPLDDYQKEGLRVTNWLANGVRKQHRTLATYINILLSAGFELTDFHEWHPSPEELAEHPSWDTEIVKPTFLLIGATKK</sequence>
<evidence type="ECO:0000256" key="3">
    <source>
        <dbReference type="ARBA" id="ARBA00022691"/>
    </source>
</evidence>
<dbReference type="Pfam" id="PF08241">
    <property type="entry name" value="Methyltransf_11"/>
    <property type="match status" value="1"/>
</dbReference>
<dbReference type="SUPFAM" id="SSF53335">
    <property type="entry name" value="S-adenosyl-L-methionine-dependent methyltransferases"/>
    <property type="match status" value="1"/>
</dbReference>
<comment type="caution">
    <text evidence="5">The sequence shown here is derived from an EMBL/GenBank/DDBJ whole genome shotgun (WGS) entry which is preliminary data.</text>
</comment>
<protein>
    <submittedName>
        <fullName evidence="5">S-adenosyl-L-methionine-dependent methyltransferase</fullName>
    </submittedName>
</protein>
<dbReference type="InterPro" id="IPR029063">
    <property type="entry name" value="SAM-dependent_MTases_sf"/>
</dbReference>
<accession>A0AAJ0C2W3</accession>
<keyword evidence="2" id="KW-0808">Transferase</keyword>
<keyword evidence="3" id="KW-0949">S-adenosyl-L-methionine</keyword>
<feature type="domain" description="Methyltransferase type 11" evidence="4">
    <location>
        <begin position="47"/>
        <end position="147"/>
    </location>
</feature>
<evidence type="ECO:0000256" key="1">
    <source>
        <dbReference type="ARBA" id="ARBA00022603"/>
    </source>
</evidence>
<dbReference type="Gene3D" id="3.40.50.150">
    <property type="entry name" value="Vaccinia Virus protein VP39"/>
    <property type="match status" value="1"/>
</dbReference>
<evidence type="ECO:0000259" key="4">
    <source>
        <dbReference type="Pfam" id="PF08241"/>
    </source>
</evidence>
<gene>
    <name evidence="5" type="ORF">QBC33DRAFT_536274</name>
</gene>
<dbReference type="PANTHER" id="PTHR43464">
    <property type="entry name" value="METHYLTRANSFERASE"/>
    <property type="match status" value="1"/>
</dbReference>
<dbReference type="GO" id="GO:0008757">
    <property type="term" value="F:S-adenosylmethionine-dependent methyltransferase activity"/>
    <property type="evidence" value="ECO:0007669"/>
    <property type="project" value="InterPro"/>
</dbReference>
<dbReference type="CDD" id="cd02440">
    <property type="entry name" value="AdoMet_MTases"/>
    <property type="match status" value="1"/>
</dbReference>
<proteinExistence type="predicted"/>
<organism evidence="5 6">
    <name type="scientific">Phialemonium atrogriseum</name>
    <dbReference type="NCBI Taxonomy" id="1093897"/>
    <lineage>
        <taxon>Eukaryota</taxon>
        <taxon>Fungi</taxon>
        <taxon>Dikarya</taxon>
        <taxon>Ascomycota</taxon>
        <taxon>Pezizomycotina</taxon>
        <taxon>Sordariomycetes</taxon>
        <taxon>Sordariomycetidae</taxon>
        <taxon>Cephalothecales</taxon>
        <taxon>Cephalothecaceae</taxon>
        <taxon>Phialemonium</taxon>
    </lineage>
</organism>
<dbReference type="GO" id="GO:0032259">
    <property type="term" value="P:methylation"/>
    <property type="evidence" value="ECO:0007669"/>
    <property type="project" value="UniProtKB-KW"/>
</dbReference>
<dbReference type="EMBL" id="MU839006">
    <property type="protein sequence ID" value="KAK1768108.1"/>
    <property type="molecule type" value="Genomic_DNA"/>
</dbReference>
<dbReference type="AlphaFoldDB" id="A0AAJ0C2W3"/>
<evidence type="ECO:0000313" key="6">
    <source>
        <dbReference type="Proteomes" id="UP001244011"/>
    </source>
</evidence>
<dbReference type="GeneID" id="85310882"/>
<dbReference type="InterPro" id="IPR013216">
    <property type="entry name" value="Methyltransf_11"/>
</dbReference>
<reference evidence="5" key="1">
    <citation type="submission" date="2023-06" db="EMBL/GenBank/DDBJ databases">
        <title>Genome-scale phylogeny and comparative genomics of the fungal order Sordariales.</title>
        <authorList>
            <consortium name="Lawrence Berkeley National Laboratory"/>
            <person name="Hensen N."/>
            <person name="Bonometti L."/>
            <person name="Westerberg I."/>
            <person name="Brannstrom I.O."/>
            <person name="Guillou S."/>
            <person name="Cros-Aarteil S."/>
            <person name="Calhoun S."/>
            <person name="Haridas S."/>
            <person name="Kuo A."/>
            <person name="Mondo S."/>
            <person name="Pangilinan J."/>
            <person name="Riley R."/>
            <person name="Labutti K."/>
            <person name="Andreopoulos B."/>
            <person name="Lipzen A."/>
            <person name="Chen C."/>
            <person name="Yanf M."/>
            <person name="Daum C."/>
            <person name="Ng V."/>
            <person name="Clum A."/>
            <person name="Steindorff A."/>
            <person name="Ohm R."/>
            <person name="Martin F."/>
            <person name="Silar P."/>
            <person name="Natvig D."/>
            <person name="Lalanne C."/>
            <person name="Gautier V."/>
            <person name="Ament-Velasquez S.L."/>
            <person name="Kruys A."/>
            <person name="Hutchinson M.I."/>
            <person name="Powell A.J."/>
            <person name="Barry K."/>
            <person name="Miller A.N."/>
            <person name="Grigoriev I.V."/>
            <person name="Debuchy R."/>
            <person name="Gladieux P."/>
            <person name="Thoren M.H."/>
            <person name="Johannesson H."/>
        </authorList>
    </citation>
    <scope>NUCLEOTIDE SEQUENCE</scope>
    <source>
        <strain evidence="5">8032-3</strain>
    </source>
</reference>
<dbReference type="PANTHER" id="PTHR43464:SF19">
    <property type="entry name" value="UBIQUINONE BIOSYNTHESIS O-METHYLTRANSFERASE, MITOCHONDRIAL"/>
    <property type="match status" value="1"/>
</dbReference>
<dbReference type="Proteomes" id="UP001244011">
    <property type="component" value="Unassembled WGS sequence"/>
</dbReference>
<name>A0AAJ0C2W3_9PEZI</name>
<keyword evidence="6" id="KW-1185">Reference proteome</keyword>
<keyword evidence="1 5" id="KW-0489">Methyltransferase</keyword>
<dbReference type="RefSeq" id="XP_060284321.1">
    <property type="nucleotide sequence ID" value="XM_060427695.1"/>
</dbReference>
<evidence type="ECO:0000256" key="2">
    <source>
        <dbReference type="ARBA" id="ARBA00022679"/>
    </source>
</evidence>